<name>A0A1J9Q6J1_9EURO</name>
<organism evidence="2 3">
    <name type="scientific">Blastomyces percursus</name>
    <dbReference type="NCBI Taxonomy" id="1658174"/>
    <lineage>
        <taxon>Eukaryota</taxon>
        <taxon>Fungi</taxon>
        <taxon>Dikarya</taxon>
        <taxon>Ascomycota</taxon>
        <taxon>Pezizomycotina</taxon>
        <taxon>Eurotiomycetes</taxon>
        <taxon>Eurotiomycetidae</taxon>
        <taxon>Onygenales</taxon>
        <taxon>Ajellomycetaceae</taxon>
        <taxon>Blastomyces</taxon>
    </lineage>
</organism>
<evidence type="ECO:0000256" key="1">
    <source>
        <dbReference type="SAM" id="MobiDB-lite"/>
    </source>
</evidence>
<accession>A0A1J9Q6J1</accession>
<dbReference type="AlphaFoldDB" id="A0A1J9Q6J1"/>
<dbReference type="STRING" id="1658174.A0A1J9Q6J1"/>
<proteinExistence type="predicted"/>
<evidence type="ECO:0000313" key="2">
    <source>
        <dbReference type="EMBL" id="OJD24350.1"/>
    </source>
</evidence>
<dbReference type="EMBL" id="LGTZ01000580">
    <property type="protein sequence ID" value="OJD24350.1"/>
    <property type="molecule type" value="Genomic_DNA"/>
</dbReference>
<protein>
    <submittedName>
        <fullName evidence="2">Uncharacterized protein</fullName>
    </submittedName>
</protein>
<feature type="region of interest" description="Disordered" evidence="1">
    <location>
        <begin position="120"/>
        <end position="144"/>
    </location>
</feature>
<dbReference type="Proteomes" id="UP000242791">
    <property type="component" value="Unassembled WGS sequence"/>
</dbReference>
<dbReference type="VEuPathDB" id="FungiDB:ACJ73_04285"/>
<reference evidence="2 3" key="1">
    <citation type="submission" date="2015-08" db="EMBL/GenBank/DDBJ databases">
        <title>Emmonsia species relationships and genome sequence.</title>
        <authorList>
            <person name="Cuomo C.A."/>
            <person name="Schwartz I.S."/>
            <person name="Kenyon C."/>
            <person name="De Hoog G.S."/>
            <person name="Govender N.P."/>
            <person name="Botha A."/>
            <person name="Moreno L."/>
            <person name="De Vries M."/>
            <person name="Munoz J.F."/>
            <person name="Stielow J.B."/>
        </authorList>
    </citation>
    <scope>NUCLEOTIDE SEQUENCE [LARGE SCALE GENOMIC DNA]</scope>
    <source>
        <strain evidence="2 3">EI222</strain>
    </source>
</reference>
<keyword evidence="3" id="KW-1185">Reference proteome</keyword>
<comment type="caution">
    <text evidence="2">The sequence shown here is derived from an EMBL/GenBank/DDBJ whole genome shotgun (WGS) entry which is preliminary data.</text>
</comment>
<evidence type="ECO:0000313" key="3">
    <source>
        <dbReference type="Proteomes" id="UP000242791"/>
    </source>
</evidence>
<gene>
    <name evidence="2" type="ORF">ACJ73_04285</name>
</gene>
<dbReference type="OrthoDB" id="4232626at2759"/>
<sequence length="166" mass="19286">MGGRKSLQPGSTDLYPLLYRVDTEEDLVLAPSAFWRLFLEKKLEKVLRRKIAGHRRVRADDTAIVISVNDRTQRNLRKRFDDTGIIWTSIENQLLMWSGLFSQGKELTLKISFNYVDDRHSSPTAGRNGEKRGKSSVTKRMLDERDAQLDTEQDAFWRKTNMAQRL</sequence>